<protein>
    <submittedName>
        <fullName evidence="3">N-acetylmuramoyl-L-alanine amidase</fullName>
    </submittedName>
</protein>
<dbReference type="PROSITE" id="PS51724">
    <property type="entry name" value="SPOR"/>
    <property type="match status" value="1"/>
</dbReference>
<organism evidence="3 4">
    <name type="scientific">Ornithinibacillus halophilus</name>
    <dbReference type="NCBI Taxonomy" id="930117"/>
    <lineage>
        <taxon>Bacteria</taxon>
        <taxon>Bacillati</taxon>
        <taxon>Bacillota</taxon>
        <taxon>Bacilli</taxon>
        <taxon>Bacillales</taxon>
        <taxon>Bacillaceae</taxon>
        <taxon>Ornithinibacillus</taxon>
    </lineage>
</organism>
<name>A0A1M5KAS5_9BACI</name>
<dbReference type="GO" id="GO:0009253">
    <property type="term" value="P:peptidoglycan catabolic process"/>
    <property type="evidence" value="ECO:0007669"/>
    <property type="project" value="InterPro"/>
</dbReference>
<dbReference type="GO" id="GO:0042834">
    <property type="term" value="F:peptidoglycan binding"/>
    <property type="evidence" value="ECO:0007669"/>
    <property type="project" value="InterPro"/>
</dbReference>
<accession>A0A1M5KAS5</accession>
<dbReference type="RefSeq" id="WP_072891349.1">
    <property type="nucleotide sequence ID" value="NZ_FQVW01000037.1"/>
</dbReference>
<keyword evidence="4" id="KW-1185">Reference proteome</keyword>
<dbReference type="OrthoDB" id="9763643at2"/>
<dbReference type="STRING" id="930117.SAMN05216225_10378"/>
<dbReference type="InterPro" id="IPR036680">
    <property type="entry name" value="SPOR-like_sf"/>
</dbReference>
<dbReference type="InterPro" id="IPR007730">
    <property type="entry name" value="SPOR-like_dom"/>
</dbReference>
<feature type="domain" description="SPOR" evidence="2">
    <location>
        <begin position="193"/>
        <end position="272"/>
    </location>
</feature>
<dbReference type="Pfam" id="PF01520">
    <property type="entry name" value="Amidase_3"/>
    <property type="match status" value="1"/>
</dbReference>
<dbReference type="SMART" id="SM00646">
    <property type="entry name" value="Ami_3"/>
    <property type="match status" value="1"/>
</dbReference>
<dbReference type="AlphaFoldDB" id="A0A1M5KAS5"/>
<dbReference type="Gene3D" id="3.30.70.1070">
    <property type="entry name" value="Sporulation related repeat"/>
    <property type="match status" value="1"/>
</dbReference>
<dbReference type="InterPro" id="IPR002508">
    <property type="entry name" value="MurNAc-LAA_cat"/>
</dbReference>
<evidence type="ECO:0000259" key="2">
    <source>
        <dbReference type="PROSITE" id="PS51724"/>
    </source>
</evidence>
<evidence type="ECO:0000256" key="1">
    <source>
        <dbReference type="ARBA" id="ARBA00022801"/>
    </source>
</evidence>
<dbReference type="CDD" id="cd02696">
    <property type="entry name" value="MurNAc-LAA"/>
    <property type="match status" value="1"/>
</dbReference>
<dbReference type="Gene3D" id="3.40.630.40">
    <property type="entry name" value="Zn-dependent exopeptidases"/>
    <property type="match status" value="1"/>
</dbReference>
<reference evidence="3 4" key="1">
    <citation type="submission" date="2016-11" db="EMBL/GenBank/DDBJ databases">
        <authorList>
            <person name="Jaros S."/>
            <person name="Januszkiewicz K."/>
            <person name="Wedrychowicz H."/>
        </authorList>
    </citation>
    <scope>NUCLEOTIDE SEQUENCE [LARGE SCALE GENOMIC DNA]</scope>
    <source>
        <strain evidence="3 4">IBRC-M 10683</strain>
    </source>
</reference>
<evidence type="ECO:0000313" key="4">
    <source>
        <dbReference type="Proteomes" id="UP000183988"/>
    </source>
</evidence>
<keyword evidence="1" id="KW-0378">Hydrolase</keyword>
<dbReference type="PANTHER" id="PTHR30404">
    <property type="entry name" value="N-ACETYLMURAMOYL-L-ALANINE AMIDASE"/>
    <property type="match status" value="1"/>
</dbReference>
<sequence length="272" mass="30316">MKLYLDPGHGGTDPGASGNGLLEKDINLDIALRIQSILLANYDDIQIRMSRTSDQTKSLQQRTNEANQWGADYYVSIHCNAFNGQARGYEDFIHDRLSDNSQTANYRNTLHQEITKVNKLSNRGKKKANFHVLRETTMSAFLSENGFIDNSQDAQLMSSSTWRQTVAHGHANGIAKAFDLQPKSNGGNPTPDPEPGTVYRIIAGSFKSKNNADKRVDLLRNAGIESFVDRHLISGEVWYRVQAGAFRSRNNANQRLDEVKDAGINDAFITVN</sequence>
<dbReference type="Pfam" id="PF05036">
    <property type="entry name" value="SPOR"/>
    <property type="match status" value="1"/>
</dbReference>
<dbReference type="SUPFAM" id="SSF110997">
    <property type="entry name" value="Sporulation related repeat"/>
    <property type="match status" value="1"/>
</dbReference>
<dbReference type="PANTHER" id="PTHR30404:SF0">
    <property type="entry name" value="N-ACETYLMURAMOYL-L-ALANINE AMIDASE AMIC"/>
    <property type="match status" value="1"/>
</dbReference>
<dbReference type="SUPFAM" id="SSF53187">
    <property type="entry name" value="Zn-dependent exopeptidases"/>
    <property type="match status" value="1"/>
</dbReference>
<proteinExistence type="predicted"/>
<dbReference type="Proteomes" id="UP000183988">
    <property type="component" value="Unassembled WGS sequence"/>
</dbReference>
<dbReference type="EMBL" id="FQVW01000037">
    <property type="protein sequence ID" value="SHG49838.1"/>
    <property type="molecule type" value="Genomic_DNA"/>
</dbReference>
<dbReference type="GO" id="GO:0030288">
    <property type="term" value="C:outer membrane-bounded periplasmic space"/>
    <property type="evidence" value="ECO:0007669"/>
    <property type="project" value="TreeGrafter"/>
</dbReference>
<evidence type="ECO:0000313" key="3">
    <source>
        <dbReference type="EMBL" id="SHG49838.1"/>
    </source>
</evidence>
<dbReference type="InterPro" id="IPR050695">
    <property type="entry name" value="N-acetylmuramoyl_amidase_3"/>
</dbReference>
<dbReference type="GO" id="GO:0008745">
    <property type="term" value="F:N-acetylmuramoyl-L-alanine amidase activity"/>
    <property type="evidence" value="ECO:0007669"/>
    <property type="project" value="InterPro"/>
</dbReference>
<gene>
    <name evidence="3" type="ORF">SAMN05216225_10378</name>
</gene>